<dbReference type="Pfam" id="PF21175">
    <property type="entry name" value="RecR_C"/>
    <property type="match status" value="1"/>
</dbReference>
<evidence type="ECO:0000256" key="1">
    <source>
        <dbReference type="ARBA" id="ARBA00022723"/>
    </source>
</evidence>
<dbReference type="Pfam" id="PF02132">
    <property type="entry name" value="RecR_ZnF"/>
    <property type="match status" value="1"/>
</dbReference>
<dbReference type="InterPro" id="IPR000093">
    <property type="entry name" value="DNA_Rcmb_RecR"/>
</dbReference>
<keyword evidence="3 7" id="KW-0863">Zinc-finger</keyword>
<sequence>MKALPKSLKNAISALQSLPGLGEKSATRIAMYLLDSPQERVKEFCDALLKMKQSIRRCRDCFHLSDDDLCPVCSDPARDPQQICVVETTSDLLSIEQADFFKGRYHVLGGTLDPINNISPEDLTIPQLLDRIKRDRVKEIIIATNPTQQGEATAHYLVEILKEFPVTVTRIGVGIPMGGDLKYIDPVTIRLALEARRSFP</sequence>
<dbReference type="Pfam" id="PF21176">
    <property type="entry name" value="RecR_HhH"/>
    <property type="match status" value="1"/>
</dbReference>
<dbReference type="SMART" id="SM00493">
    <property type="entry name" value="TOPRIM"/>
    <property type="match status" value="1"/>
</dbReference>
<dbReference type="AlphaFoldDB" id="A0A7C1AVE8"/>
<dbReference type="PANTHER" id="PTHR30446:SF0">
    <property type="entry name" value="RECOMBINATION PROTEIN RECR"/>
    <property type="match status" value="1"/>
</dbReference>
<dbReference type="EMBL" id="DQZW01000077">
    <property type="protein sequence ID" value="HDL89577.1"/>
    <property type="molecule type" value="Genomic_DNA"/>
</dbReference>
<dbReference type="Gene3D" id="3.30.60.80">
    <property type="match status" value="1"/>
</dbReference>
<evidence type="ECO:0000256" key="5">
    <source>
        <dbReference type="ARBA" id="ARBA00023172"/>
    </source>
</evidence>
<evidence type="ECO:0000313" key="9">
    <source>
        <dbReference type="EMBL" id="HDL89577.1"/>
    </source>
</evidence>
<dbReference type="InterPro" id="IPR006171">
    <property type="entry name" value="TOPRIM_dom"/>
</dbReference>
<dbReference type="PROSITE" id="PS50880">
    <property type="entry name" value="TOPRIM"/>
    <property type="match status" value="1"/>
</dbReference>
<dbReference type="Gene3D" id="6.10.250.240">
    <property type="match status" value="1"/>
</dbReference>
<dbReference type="PROSITE" id="PS01300">
    <property type="entry name" value="RECR"/>
    <property type="match status" value="1"/>
</dbReference>
<name>A0A7C1AVE8_9BACT</name>
<dbReference type="NCBIfam" id="TIGR00615">
    <property type="entry name" value="recR"/>
    <property type="match status" value="1"/>
</dbReference>
<comment type="caution">
    <text evidence="9">The sequence shown here is derived from an EMBL/GenBank/DDBJ whole genome shotgun (WGS) entry which is preliminary data.</text>
</comment>
<evidence type="ECO:0000256" key="3">
    <source>
        <dbReference type="ARBA" id="ARBA00022771"/>
    </source>
</evidence>
<proteinExistence type="inferred from homology"/>
<dbReference type="GO" id="GO:0006310">
    <property type="term" value="P:DNA recombination"/>
    <property type="evidence" value="ECO:0007669"/>
    <property type="project" value="UniProtKB-UniRule"/>
</dbReference>
<dbReference type="SUPFAM" id="SSF111304">
    <property type="entry name" value="Recombination protein RecR"/>
    <property type="match status" value="1"/>
</dbReference>
<evidence type="ECO:0000256" key="7">
    <source>
        <dbReference type="HAMAP-Rule" id="MF_00017"/>
    </source>
</evidence>
<dbReference type="GO" id="GO:0003677">
    <property type="term" value="F:DNA binding"/>
    <property type="evidence" value="ECO:0007669"/>
    <property type="project" value="UniProtKB-UniRule"/>
</dbReference>
<dbReference type="InterPro" id="IPR034137">
    <property type="entry name" value="TOPRIM_RecR"/>
</dbReference>
<comment type="function">
    <text evidence="7">May play a role in DNA repair. It seems to be involved in an RecBC-independent recombinational process of DNA repair. It may act with RecF and RecO.</text>
</comment>
<dbReference type="CDD" id="cd01025">
    <property type="entry name" value="TOPRIM_recR"/>
    <property type="match status" value="1"/>
</dbReference>
<keyword evidence="5 7" id="KW-0233">DNA recombination</keyword>
<feature type="zinc finger region" description="C4-type" evidence="7">
    <location>
        <begin position="58"/>
        <end position="73"/>
    </location>
</feature>
<dbReference type="InterPro" id="IPR015967">
    <property type="entry name" value="Rcmb_RecR_Znf"/>
</dbReference>
<organism evidence="9">
    <name type="scientific">Thermodesulforhabdus norvegica</name>
    <dbReference type="NCBI Taxonomy" id="39841"/>
    <lineage>
        <taxon>Bacteria</taxon>
        <taxon>Pseudomonadati</taxon>
        <taxon>Thermodesulfobacteriota</taxon>
        <taxon>Syntrophobacteria</taxon>
        <taxon>Syntrophobacterales</taxon>
        <taxon>Thermodesulforhabdaceae</taxon>
        <taxon>Thermodesulforhabdus</taxon>
    </lineage>
</organism>
<dbReference type="GO" id="GO:0006281">
    <property type="term" value="P:DNA repair"/>
    <property type="evidence" value="ECO:0007669"/>
    <property type="project" value="UniProtKB-UniRule"/>
</dbReference>
<dbReference type="HAMAP" id="MF_00017">
    <property type="entry name" value="RecR"/>
    <property type="match status" value="1"/>
</dbReference>
<evidence type="ECO:0000256" key="4">
    <source>
        <dbReference type="ARBA" id="ARBA00022833"/>
    </source>
</evidence>
<comment type="similarity">
    <text evidence="7">Belongs to the RecR family.</text>
</comment>
<dbReference type="Proteomes" id="UP000886355">
    <property type="component" value="Unassembled WGS sequence"/>
</dbReference>
<gene>
    <name evidence="7 9" type="primary">recR</name>
    <name evidence="9" type="ORF">ENG14_01590</name>
</gene>
<dbReference type="PANTHER" id="PTHR30446">
    <property type="entry name" value="RECOMBINATION PROTEIN RECR"/>
    <property type="match status" value="1"/>
</dbReference>
<evidence type="ECO:0000256" key="6">
    <source>
        <dbReference type="ARBA" id="ARBA00023204"/>
    </source>
</evidence>
<evidence type="ECO:0000256" key="2">
    <source>
        <dbReference type="ARBA" id="ARBA00022763"/>
    </source>
</evidence>
<dbReference type="Pfam" id="PF13662">
    <property type="entry name" value="Toprim_4"/>
    <property type="match status" value="1"/>
</dbReference>
<evidence type="ECO:0000259" key="8">
    <source>
        <dbReference type="PROSITE" id="PS50880"/>
    </source>
</evidence>
<keyword evidence="2 7" id="KW-0227">DNA damage</keyword>
<keyword evidence="1 7" id="KW-0479">Metal-binding</keyword>
<dbReference type="GO" id="GO:0008270">
    <property type="term" value="F:zinc ion binding"/>
    <property type="evidence" value="ECO:0007669"/>
    <property type="project" value="UniProtKB-KW"/>
</dbReference>
<dbReference type="Gene3D" id="3.40.1360.10">
    <property type="match status" value="1"/>
</dbReference>
<reference evidence="9" key="1">
    <citation type="journal article" date="2020" name="mSystems">
        <title>Genome- and Community-Level Interaction Insights into Carbon Utilization and Element Cycling Functions of Hydrothermarchaeota in Hydrothermal Sediment.</title>
        <authorList>
            <person name="Zhou Z."/>
            <person name="Liu Y."/>
            <person name="Xu W."/>
            <person name="Pan J."/>
            <person name="Luo Z.H."/>
            <person name="Li M."/>
        </authorList>
    </citation>
    <scope>NUCLEOTIDE SEQUENCE [LARGE SCALE GENOMIC DNA]</scope>
    <source>
        <strain evidence="9">HyVt-19</strain>
    </source>
</reference>
<dbReference type="Gene3D" id="1.10.8.420">
    <property type="entry name" value="RecR Domain 1"/>
    <property type="match status" value="1"/>
</dbReference>
<keyword evidence="6 7" id="KW-0234">DNA repair</keyword>
<keyword evidence="4 7" id="KW-0862">Zinc</keyword>
<accession>A0A7C1AVE8</accession>
<dbReference type="InterPro" id="IPR023627">
    <property type="entry name" value="Rcmb_RecR"/>
</dbReference>
<protein>
    <recommendedName>
        <fullName evidence="7">Recombination protein RecR</fullName>
    </recommendedName>
</protein>
<feature type="domain" description="Toprim" evidence="8">
    <location>
        <begin position="81"/>
        <end position="176"/>
    </location>
</feature>